<dbReference type="PANTHER" id="PTHR48086">
    <property type="entry name" value="SODIUM/PROLINE SYMPORTER-RELATED"/>
    <property type="match status" value="1"/>
</dbReference>
<protein>
    <submittedName>
        <fullName evidence="9">Na+/proline symporter</fullName>
    </submittedName>
</protein>
<evidence type="ECO:0000256" key="1">
    <source>
        <dbReference type="ARBA" id="ARBA00004141"/>
    </source>
</evidence>
<proteinExistence type="inferred from homology"/>
<comment type="subcellular location">
    <subcellularLocation>
        <location evidence="1">Membrane</location>
        <topology evidence="1">Multi-pass membrane protein</topology>
    </subcellularLocation>
</comment>
<organism evidence="9 10">
    <name type="scientific">Natronococcus occultus SP4</name>
    <dbReference type="NCBI Taxonomy" id="694430"/>
    <lineage>
        <taxon>Archaea</taxon>
        <taxon>Methanobacteriati</taxon>
        <taxon>Methanobacteriota</taxon>
        <taxon>Stenosarchaea group</taxon>
        <taxon>Halobacteria</taxon>
        <taxon>Halobacteriales</taxon>
        <taxon>Natrialbaceae</taxon>
        <taxon>Natronococcus</taxon>
    </lineage>
</organism>
<evidence type="ECO:0000256" key="6">
    <source>
        <dbReference type="ARBA" id="ARBA00023136"/>
    </source>
</evidence>
<dbReference type="OrthoDB" id="213170at2157"/>
<dbReference type="Pfam" id="PF00474">
    <property type="entry name" value="SSF"/>
    <property type="match status" value="1"/>
</dbReference>
<feature type="transmembrane region" description="Helical" evidence="8">
    <location>
        <begin position="156"/>
        <end position="174"/>
    </location>
</feature>
<dbReference type="Proteomes" id="UP000010878">
    <property type="component" value="Chromosome"/>
</dbReference>
<feature type="transmembrane region" description="Helical" evidence="8">
    <location>
        <begin position="355"/>
        <end position="375"/>
    </location>
</feature>
<dbReference type="GO" id="GO:0022857">
    <property type="term" value="F:transmembrane transporter activity"/>
    <property type="evidence" value="ECO:0007669"/>
    <property type="project" value="InterPro"/>
</dbReference>
<accession>L0K2Z1</accession>
<evidence type="ECO:0000313" key="10">
    <source>
        <dbReference type="Proteomes" id="UP000010878"/>
    </source>
</evidence>
<evidence type="ECO:0000313" key="9">
    <source>
        <dbReference type="EMBL" id="AGB39677.1"/>
    </source>
</evidence>
<keyword evidence="5 8" id="KW-1133">Transmembrane helix</keyword>
<keyword evidence="6 8" id="KW-0472">Membrane</keyword>
<dbReference type="HOGENOM" id="CLU_018808_15_3_2"/>
<feature type="transmembrane region" description="Helical" evidence="8">
    <location>
        <begin position="442"/>
        <end position="461"/>
    </location>
</feature>
<feature type="transmembrane region" description="Helical" evidence="8">
    <location>
        <begin position="220"/>
        <end position="238"/>
    </location>
</feature>
<feature type="transmembrane region" description="Helical" evidence="8">
    <location>
        <begin position="186"/>
        <end position="213"/>
    </location>
</feature>
<evidence type="ECO:0000256" key="7">
    <source>
        <dbReference type="RuleBase" id="RU362091"/>
    </source>
</evidence>
<dbReference type="eggNOG" id="arCOG01316">
    <property type="taxonomic scope" value="Archaea"/>
</dbReference>
<feature type="transmembrane region" description="Helical" evidence="8">
    <location>
        <begin position="381"/>
        <end position="403"/>
    </location>
</feature>
<dbReference type="STRING" id="694430.Natoc_3979"/>
<evidence type="ECO:0000256" key="4">
    <source>
        <dbReference type="ARBA" id="ARBA00022692"/>
    </source>
</evidence>
<dbReference type="InterPro" id="IPR050277">
    <property type="entry name" value="Sodium:Solute_Symporter"/>
</dbReference>
<feature type="transmembrane region" description="Helical" evidence="8">
    <location>
        <begin position="258"/>
        <end position="283"/>
    </location>
</feature>
<feature type="transmembrane region" description="Helical" evidence="8">
    <location>
        <begin position="47"/>
        <end position="68"/>
    </location>
</feature>
<keyword evidence="3" id="KW-0813">Transport</keyword>
<dbReference type="Gene3D" id="1.20.1730.10">
    <property type="entry name" value="Sodium/glucose cotransporter"/>
    <property type="match status" value="1"/>
</dbReference>
<keyword evidence="4 8" id="KW-0812">Transmembrane</keyword>
<dbReference type="CDD" id="cd10322">
    <property type="entry name" value="SLC5sbd"/>
    <property type="match status" value="1"/>
</dbReference>
<feature type="transmembrane region" description="Helical" evidence="8">
    <location>
        <begin position="9"/>
        <end position="27"/>
    </location>
</feature>
<dbReference type="GO" id="GO:0005886">
    <property type="term" value="C:plasma membrane"/>
    <property type="evidence" value="ECO:0007669"/>
    <property type="project" value="TreeGrafter"/>
</dbReference>
<dbReference type="KEGG" id="nou:Natoc_3979"/>
<dbReference type="AlphaFoldDB" id="L0K2Z1"/>
<evidence type="ECO:0000256" key="8">
    <source>
        <dbReference type="SAM" id="Phobius"/>
    </source>
</evidence>
<feature type="transmembrane region" description="Helical" evidence="8">
    <location>
        <begin position="295"/>
        <end position="321"/>
    </location>
</feature>
<sequence>MIDTITDPVVATMIGYFALTLVVGIWFGRGAGEGYVEFTLAGRNLSLPVYMMTYFATFAGGGLTMGIAQEAFIEGISAQWYAMTQGLAWMTMTLFIGFIYSFEVVSVPELLGRVYGEYTKYFAALFTVVGQIALTTGQTIGMASVLAVTTGLDLTTAFWVSVAVFVGLTAYGGMNTVAYTDTLHGIIIIFGMVVAIPLAVTNAGGVGTITAGVPEGHTNWIGVGIVQIGTWYLMYITVAGAQQQMLQRTWSARSRKVAMFGTFLAGTVITGYGILTAAAGMIANAQGADIESEMAFAWTITNMLPDVFAGLLLAAAVSSVITGADSFLLAGSTSFINDLYIPFRGGRENLTDAHLVLVTRLTIIGFGVGAALIALSGIEIIVINTLGMGIMSVLFAGLVMMLWDRTVRESGLPAFIVGGVVFVIWEFGLGSPELFGEGQVEPAVPATAAAIITIVVVSLLYDGETFSNQKVRDLASRDMDRLTAEDVRSAEDDD</sequence>
<comment type="similarity">
    <text evidence="2 7">Belongs to the sodium:solute symporter (SSF) (TC 2.A.21) family.</text>
</comment>
<feature type="transmembrane region" description="Helical" evidence="8">
    <location>
        <begin position="122"/>
        <end position="149"/>
    </location>
</feature>
<dbReference type="PROSITE" id="PS50283">
    <property type="entry name" value="NA_SOLUT_SYMP_3"/>
    <property type="match status" value="1"/>
</dbReference>
<dbReference type="PANTHER" id="PTHR48086:SF7">
    <property type="entry name" value="SODIUM-SOLUTE SYMPORTER-RELATED"/>
    <property type="match status" value="1"/>
</dbReference>
<dbReference type="RefSeq" id="WP_015323109.1">
    <property type="nucleotide sequence ID" value="NC_019974.1"/>
</dbReference>
<evidence type="ECO:0000256" key="3">
    <source>
        <dbReference type="ARBA" id="ARBA00022448"/>
    </source>
</evidence>
<feature type="transmembrane region" description="Helical" evidence="8">
    <location>
        <begin position="410"/>
        <end position="430"/>
    </location>
</feature>
<evidence type="ECO:0000256" key="5">
    <source>
        <dbReference type="ARBA" id="ARBA00022989"/>
    </source>
</evidence>
<dbReference type="GeneID" id="14403071"/>
<evidence type="ECO:0000256" key="2">
    <source>
        <dbReference type="ARBA" id="ARBA00006434"/>
    </source>
</evidence>
<dbReference type="InterPro" id="IPR001734">
    <property type="entry name" value="Na/solute_symporter"/>
</dbReference>
<name>L0K2Z1_9EURY</name>
<reference evidence="9 10" key="1">
    <citation type="submission" date="2012-11" db="EMBL/GenBank/DDBJ databases">
        <title>FINISHED of Natronococcus occultus SP4, DSM 3396.</title>
        <authorList>
            <consortium name="DOE Joint Genome Institute"/>
            <person name="Eisen J."/>
            <person name="Huntemann M."/>
            <person name="Wei C.-L."/>
            <person name="Han J."/>
            <person name="Detter J.C."/>
            <person name="Han C."/>
            <person name="Tapia R."/>
            <person name="Chen A."/>
            <person name="Kyrpides N."/>
            <person name="Mavromatis K."/>
            <person name="Markowitz V."/>
            <person name="Szeto E."/>
            <person name="Ivanova N."/>
            <person name="Mikhailova N."/>
            <person name="Ovchinnikova G."/>
            <person name="Pagani I."/>
            <person name="Pati A."/>
            <person name="Goodwin L."/>
            <person name="Nordberg H.P."/>
            <person name="Cantor M.N."/>
            <person name="Hua S.X."/>
            <person name="Woyke T."/>
            <person name="Eisen J."/>
            <person name="Klenk H.-P."/>
            <person name="Klenk H.-P."/>
        </authorList>
    </citation>
    <scope>NUCLEOTIDE SEQUENCE [LARGE SCALE GENOMIC DNA]</scope>
    <source>
        <strain evidence="9 10">SP4</strain>
    </source>
</reference>
<dbReference type="EMBL" id="CP003929">
    <property type="protein sequence ID" value="AGB39677.1"/>
    <property type="molecule type" value="Genomic_DNA"/>
</dbReference>
<dbReference type="InterPro" id="IPR038377">
    <property type="entry name" value="Na/Glc_symporter_sf"/>
</dbReference>
<keyword evidence="10" id="KW-1185">Reference proteome</keyword>
<feature type="transmembrane region" description="Helical" evidence="8">
    <location>
        <begin position="80"/>
        <end position="102"/>
    </location>
</feature>
<gene>
    <name evidence="9" type="ORF">Natoc_3979</name>
</gene>